<gene>
    <name evidence="3" type="ORF">C6Y45_11390</name>
</gene>
<dbReference type="GO" id="GO:1990169">
    <property type="term" value="P:stress response to copper ion"/>
    <property type="evidence" value="ECO:0007669"/>
    <property type="project" value="TreeGrafter"/>
</dbReference>
<protein>
    <recommendedName>
        <fullName evidence="2">UVR domain-containing protein</fullName>
    </recommendedName>
</protein>
<dbReference type="InterPro" id="IPR036876">
    <property type="entry name" value="UVR_dom_sf"/>
</dbReference>
<dbReference type="Proteomes" id="UP000240509">
    <property type="component" value="Unassembled WGS sequence"/>
</dbReference>
<dbReference type="AlphaFoldDB" id="A0A2T4U526"/>
<comment type="caution">
    <text evidence="3">The sequence shown here is derived from an EMBL/GenBank/DDBJ whole genome shotgun (WGS) entry which is preliminary data.</text>
</comment>
<dbReference type="RefSeq" id="WP_107585348.1">
    <property type="nucleotide sequence ID" value="NZ_PZJJ01000018.1"/>
</dbReference>
<dbReference type="GO" id="GO:0005507">
    <property type="term" value="F:copper ion binding"/>
    <property type="evidence" value="ECO:0007669"/>
    <property type="project" value="TreeGrafter"/>
</dbReference>
<accession>A0A2T4U526</accession>
<keyword evidence="4" id="KW-1185">Reference proteome</keyword>
<evidence type="ECO:0000313" key="4">
    <source>
        <dbReference type="Proteomes" id="UP000240509"/>
    </source>
</evidence>
<dbReference type="PIRSF" id="PIRSF015034">
    <property type="entry name" value="YacH"/>
    <property type="match status" value="1"/>
</dbReference>
<keyword evidence="1" id="KW-0175">Coiled coil</keyword>
<dbReference type="GO" id="GO:0008270">
    <property type="term" value="F:zinc ion binding"/>
    <property type="evidence" value="ECO:0007669"/>
    <property type="project" value="TreeGrafter"/>
</dbReference>
<proteinExistence type="predicted"/>
<feature type="domain" description="UVR" evidence="2">
    <location>
        <begin position="138"/>
        <end position="173"/>
    </location>
</feature>
<dbReference type="InterPro" id="IPR025542">
    <property type="entry name" value="YacH"/>
</dbReference>
<dbReference type="InterPro" id="IPR001943">
    <property type="entry name" value="UVR_dom"/>
</dbReference>
<name>A0A2T4U526_9BACI</name>
<dbReference type="GO" id="GO:1990170">
    <property type="term" value="P:stress response to cadmium ion"/>
    <property type="evidence" value="ECO:0007669"/>
    <property type="project" value="TreeGrafter"/>
</dbReference>
<reference evidence="3 4" key="1">
    <citation type="submission" date="2018-03" db="EMBL/GenBank/DDBJ databases">
        <title>Alkalicoccus saliphilus sp. nov., isolated from a mineral pool.</title>
        <authorList>
            <person name="Zhao B."/>
        </authorList>
    </citation>
    <scope>NUCLEOTIDE SEQUENCE [LARGE SCALE GENOMIC DNA]</scope>
    <source>
        <strain evidence="3 4">6AG</strain>
    </source>
</reference>
<dbReference type="EMBL" id="PZJJ01000018">
    <property type="protein sequence ID" value="PTL38494.1"/>
    <property type="molecule type" value="Genomic_DNA"/>
</dbReference>
<dbReference type="Pfam" id="PF02151">
    <property type="entry name" value="UVR"/>
    <property type="match status" value="1"/>
</dbReference>
<evidence type="ECO:0000313" key="3">
    <source>
        <dbReference type="EMBL" id="PTL38494.1"/>
    </source>
</evidence>
<dbReference type="GO" id="GO:0046870">
    <property type="term" value="F:cadmium ion binding"/>
    <property type="evidence" value="ECO:0007669"/>
    <property type="project" value="TreeGrafter"/>
</dbReference>
<dbReference type="PANTHER" id="PTHR38430">
    <property type="entry name" value="PROTEIN-ARGININE KINASE ACTIVATOR PROTEIN"/>
    <property type="match status" value="1"/>
</dbReference>
<dbReference type="PROSITE" id="PS50151">
    <property type="entry name" value="UVR"/>
    <property type="match status" value="1"/>
</dbReference>
<feature type="coiled-coil region" evidence="1">
    <location>
        <begin position="138"/>
        <end position="173"/>
    </location>
</feature>
<sequence>MLCQECQEREASLHFTKIINGEKTEFHLCDICAKDKGEELPGGNNFSIHKLLSGLLDTGQAFSTPSPGRRRQPERNDLQCETCGTTYKLFAERGRFGCADCYHYFDEKLDPVLRRIHGGNTAHSGKVPKRKGRDMHVYREIEELKSAMQRQISEEEFEQAAETRDKIRELEHALKEKGGDAS</sequence>
<evidence type="ECO:0000256" key="1">
    <source>
        <dbReference type="SAM" id="Coils"/>
    </source>
</evidence>
<organism evidence="3 4">
    <name type="scientific">Alkalicoccus saliphilus</name>
    <dbReference type="NCBI Taxonomy" id="200989"/>
    <lineage>
        <taxon>Bacteria</taxon>
        <taxon>Bacillati</taxon>
        <taxon>Bacillota</taxon>
        <taxon>Bacilli</taxon>
        <taxon>Bacillales</taxon>
        <taxon>Bacillaceae</taxon>
        <taxon>Alkalicoccus</taxon>
    </lineage>
</organism>
<dbReference type="GO" id="GO:0050897">
    <property type="term" value="F:cobalt ion binding"/>
    <property type="evidence" value="ECO:0007669"/>
    <property type="project" value="TreeGrafter"/>
</dbReference>
<dbReference type="PANTHER" id="PTHR38430:SF1">
    <property type="entry name" value="PROTEIN-ARGININE KINASE ACTIVATOR PROTEIN"/>
    <property type="match status" value="1"/>
</dbReference>
<dbReference type="SUPFAM" id="SSF46600">
    <property type="entry name" value="C-terminal UvrC-binding domain of UvrB"/>
    <property type="match status" value="1"/>
</dbReference>
<dbReference type="OrthoDB" id="9788704at2"/>
<evidence type="ECO:0000259" key="2">
    <source>
        <dbReference type="PROSITE" id="PS50151"/>
    </source>
</evidence>
<dbReference type="Gene3D" id="4.10.860.10">
    <property type="entry name" value="UVR domain"/>
    <property type="match status" value="1"/>
</dbReference>